<feature type="compositionally biased region" description="Low complexity" evidence="2">
    <location>
        <begin position="517"/>
        <end position="536"/>
    </location>
</feature>
<feature type="compositionally biased region" description="Low complexity" evidence="2">
    <location>
        <begin position="341"/>
        <end position="360"/>
    </location>
</feature>
<sequence length="669" mass="71185">MQQPGCPSSLGHPDSFLHFSIADLEGDAYYSTWVLVSMDRGLLRHGLESLSPAPEARRWVYLGPVARPWSAAKATLIQSYLSADRALRDCAFFAETAEVPIPVPTPRSLSPGSLQHAREEAQAVERRLASAGKATLPLSISHAEKFSWEIAVPDFPSKQAMAALRLEFRLKFRLRSVYTCVDRNSPTNNVRVPRSELRSWLVEISYPRVIASGLMSIPVAGSVLLRDNQAIVVLSVAQDGAAAPGGPGGGPADNLQMLLNQVLAGDHAVHESRQPLARKHLAAMVCNIQKGLRLAPVGLLGSWSPDASRKLLHALALPKVIRPKKETATASQPVLQLTNGTSSSSTSSTSDSSSDSDSSSASEEEQWQGVPNPSLGGVVDSPEEVAGSNGSASVASWNEGVLGAGSAGEQDNGQTLERPLKIQRCSLCHDFDDLLETYLEAADELEKTQQKVLELQAILASQQNRTGLRLAPVGLLGSWSPDASRKLLHALALPKVIRPKKETATASQPVLQLTNGTSSSSTSSTSDSSSDSDSSSASEEEQWQGVPNPSLGVAPEVDTEYEYVPNPALNIAPPSPVGGVVDSPEEVAGSNGSASVASWNEGVLGAGSAGEQDNGQTLERPLKIQRCSLCHDFDDLLEAYLEAADELEKTQQKVLELQAMLASQQNRTG</sequence>
<reference evidence="4" key="2">
    <citation type="submission" date="2024-04" db="EMBL/GenBank/DDBJ databases">
        <authorList>
            <person name="Chen Y."/>
            <person name="Shah S."/>
            <person name="Dougan E. K."/>
            <person name="Thang M."/>
            <person name="Chan C."/>
        </authorList>
    </citation>
    <scope>NUCLEOTIDE SEQUENCE [LARGE SCALE GENOMIC DNA]</scope>
</reference>
<name>A0A9P1FNF4_9DINO</name>
<dbReference type="Proteomes" id="UP001152797">
    <property type="component" value="Unassembled WGS sequence"/>
</dbReference>
<feature type="compositionally biased region" description="Polar residues" evidence="2">
    <location>
        <begin position="328"/>
        <end position="340"/>
    </location>
</feature>
<accession>A0A9P1FNF4</accession>
<evidence type="ECO:0000256" key="2">
    <source>
        <dbReference type="SAM" id="MobiDB-lite"/>
    </source>
</evidence>
<feature type="coiled-coil region" evidence="1">
    <location>
        <begin position="431"/>
        <end position="465"/>
    </location>
</feature>
<comment type="caution">
    <text evidence="3">The sequence shown here is derived from an EMBL/GenBank/DDBJ whole genome shotgun (WGS) entry which is preliminary data.</text>
</comment>
<gene>
    <name evidence="3" type="ORF">C1SCF055_LOCUS10217</name>
</gene>
<feature type="region of interest" description="Disordered" evidence="2">
    <location>
        <begin position="326"/>
        <end position="391"/>
    </location>
</feature>
<keyword evidence="5" id="KW-1185">Reference proteome</keyword>
<organism evidence="3">
    <name type="scientific">Cladocopium goreaui</name>
    <dbReference type="NCBI Taxonomy" id="2562237"/>
    <lineage>
        <taxon>Eukaryota</taxon>
        <taxon>Sar</taxon>
        <taxon>Alveolata</taxon>
        <taxon>Dinophyceae</taxon>
        <taxon>Suessiales</taxon>
        <taxon>Symbiodiniaceae</taxon>
        <taxon>Cladocopium</taxon>
    </lineage>
</organism>
<evidence type="ECO:0000313" key="5">
    <source>
        <dbReference type="Proteomes" id="UP001152797"/>
    </source>
</evidence>
<protein>
    <submittedName>
        <fullName evidence="3">Uncharacterized protein</fullName>
    </submittedName>
</protein>
<proteinExistence type="predicted"/>
<feature type="compositionally biased region" description="Polar residues" evidence="2">
    <location>
        <begin position="504"/>
        <end position="516"/>
    </location>
</feature>
<feature type="coiled-coil region" evidence="1">
    <location>
        <begin position="633"/>
        <end position="667"/>
    </location>
</feature>
<reference evidence="3" key="1">
    <citation type="submission" date="2022-10" db="EMBL/GenBank/DDBJ databases">
        <authorList>
            <person name="Chen Y."/>
            <person name="Dougan E. K."/>
            <person name="Chan C."/>
            <person name="Rhodes N."/>
            <person name="Thang M."/>
        </authorList>
    </citation>
    <scope>NUCLEOTIDE SEQUENCE</scope>
</reference>
<evidence type="ECO:0000313" key="4">
    <source>
        <dbReference type="EMBL" id="CAL1135908.1"/>
    </source>
</evidence>
<evidence type="ECO:0000256" key="1">
    <source>
        <dbReference type="SAM" id="Coils"/>
    </source>
</evidence>
<dbReference type="EMBL" id="CAMXCT010000724">
    <property type="protein sequence ID" value="CAI3982533.1"/>
    <property type="molecule type" value="Genomic_DNA"/>
</dbReference>
<keyword evidence="1" id="KW-0175">Coiled coil</keyword>
<evidence type="ECO:0000313" key="3">
    <source>
        <dbReference type="EMBL" id="CAI3982533.1"/>
    </source>
</evidence>
<dbReference type="AlphaFoldDB" id="A0A9P1FNF4"/>
<dbReference type="EMBL" id="CAMXCT030000724">
    <property type="protein sequence ID" value="CAL4769845.1"/>
    <property type="molecule type" value="Genomic_DNA"/>
</dbReference>
<feature type="region of interest" description="Disordered" evidence="2">
    <location>
        <begin position="502"/>
        <end position="554"/>
    </location>
</feature>
<dbReference type="EMBL" id="CAMXCT020000724">
    <property type="protein sequence ID" value="CAL1135908.1"/>
    <property type="molecule type" value="Genomic_DNA"/>
</dbReference>